<organism evidence="1 2">
    <name type="scientific">Lupinus albus</name>
    <name type="common">White lupine</name>
    <name type="synonym">Lupinus termis</name>
    <dbReference type="NCBI Taxonomy" id="3870"/>
    <lineage>
        <taxon>Eukaryota</taxon>
        <taxon>Viridiplantae</taxon>
        <taxon>Streptophyta</taxon>
        <taxon>Embryophyta</taxon>
        <taxon>Tracheophyta</taxon>
        <taxon>Spermatophyta</taxon>
        <taxon>Magnoliopsida</taxon>
        <taxon>eudicotyledons</taxon>
        <taxon>Gunneridae</taxon>
        <taxon>Pentapetalae</taxon>
        <taxon>rosids</taxon>
        <taxon>fabids</taxon>
        <taxon>Fabales</taxon>
        <taxon>Fabaceae</taxon>
        <taxon>Papilionoideae</taxon>
        <taxon>50 kb inversion clade</taxon>
        <taxon>genistoids sensu lato</taxon>
        <taxon>core genistoids</taxon>
        <taxon>Genisteae</taxon>
        <taxon>Lupinus</taxon>
    </lineage>
</organism>
<evidence type="ECO:0000313" key="2">
    <source>
        <dbReference type="Proteomes" id="UP000447434"/>
    </source>
</evidence>
<dbReference type="AlphaFoldDB" id="A0A6A4QAM1"/>
<sequence>MIVKSYLFVVDHLASPRKGKKWTILLFTLVDHSILLFRNHDNGSVNFFM</sequence>
<gene>
    <name evidence="1" type="ORF">Lalb_Chr07g0189411</name>
</gene>
<evidence type="ECO:0000313" key="1">
    <source>
        <dbReference type="EMBL" id="KAE9610702.1"/>
    </source>
</evidence>
<keyword evidence="2" id="KW-1185">Reference proteome</keyword>
<accession>A0A6A4QAM1</accession>
<name>A0A6A4QAM1_LUPAL</name>
<protein>
    <submittedName>
        <fullName evidence="1">Uncharacterized protein</fullName>
    </submittedName>
</protein>
<dbReference type="EMBL" id="WOCE01000007">
    <property type="protein sequence ID" value="KAE9610702.1"/>
    <property type="molecule type" value="Genomic_DNA"/>
</dbReference>
<comment type="caution">
    <text evidence="1">The sequence shown here is derived from an EMBL/GenBank/DDBJ whole genome shotgun (WGS) entry which is preliminary data.</text>
</comment>
<reference evidence="2" key="1">
    <citation type="journal article" date="2020" name="Nat. Commun.">
        <title>Genome sequence of the cluster root forming white lupin.</title>
        <authorList>
            <person name="Hufnagel B."/>
            <person name="Marques A."/>
            <person name="Soriano A."/>
            <person name="Marques L."/>
            <person name="Divol F."/>
            <person name="Doumas P."/>
            <person name="Sallet E."/>
            <person name="Mancinotti D."/>
            <person name="Carrere S."/>
            <person name="Marande W."/>
            <person name="Arribat S."/>
            <person name="Keller J."/>
            <person name="Huneau C."/>
            <person name="Blein T."/>
            <person name="Aime D."/>
            <person name="Laguerre M."/>
            <person name="Taylor J."/>
            <person name="Schubert V."/>
            <person name="Nelson M."/>
            <person name="Geu-Flores F."/>
            <person name="Crespi M."/>
            <person name="Gallardo-Guerrero K."/>
            <person name="Delaux P.-M."/>
            <person name="Salse J."/>
            <person name="Berges H."/>
            <person name="Guyot R."/>
            <person name="Gouzy J."/>
            <person name="Peret B."/>
        </authorList>
    </citation>
    <scope>NUCLEOTIDE SEQUENCE [LARGE SCALE GENOMIC DNA]</scope>
    <source>
        <strain evidence="2">cv. Amiga</strain>
    </source>
</reference>
<dbReference type="Proteomes" id="UP000447434">
    <property type="component" value="Chromosome 7"/>
</dbReference>
<proteinExistence type="predicted"/>